<dbReference type="EMBL" id="LWUJ01000010">
    <property type="protein sequence ID" value="OAL10438.1"/>
    <property type="molecule type" value="Genomic_DNA"/>
</dbReference>
<accession>A0A1A9QDW0</accession>
<keyword evidence="1" id="KW-0472">Membrane</keyword>
<dbReference type="RefSeq" id="WP_187149671.1">
    <property type="nucleotide sequence ID" value="NZ_LWUJ01000010.1"/>
</dbReference>
<name>A0A1A9QDW0_9MOLU</name>
<dbReference type="STRING" id="432608.A6V39_00040"/>
<proteinExistence type="predicted"/>
<dbReference type="Proteomes" id="UP000077623">
    <property type="component" value="Unassembled WGS sequence"/>
</dbReference>
<evidence type="ECO:0000313" key="3">
    <source>
        <dbReference type="Proteomes" id="UP000077623"/>
    </source>
</evidence>
<evidence type="ECO:0000256" key="1">
    <source>
        <dbReference type="SAM" id="Phobius"/>
    </source>
</evidence>
<protein>
    <submittedName>
        <fullName evidence="2">Uncharacterized protein</fullName>
    </submittedName>
</protein>
<keyword evidence="1" id="KW-0812">Transmembrane</keyword>
<dbReference type="AlphaFoldDB" id="A0A1A9QDW0"/>
<evidence type="ECO:0000313" key="2">
    <source>
        <dbReference type="EMBL" id="OAL10438.1"/>
    </source>
</evidence>
<feature type="transmembrane region" description="Helical" evidence="1">
    <location>
        <begin position="6"/>
        <end position="28"/>
    </location>
</feature>
<reference evidence="3" key="1">
    <citation type="submission" date="2016-04" db="EMBL/GenBank/DDBJ databases">
        <authorList>
            <person name="Quiroz-Castaneda R.E."/>
            <person name="Martinez-Ocampo F."/>
        </authorList>
    </citation>
    <scope>NUCLEOTIDE SEQUENCE [LARGE SCALE GENOMIC DNA]</scope>
    <source>
        <strain evidence="3">INIFAP01</strain>
    </source>
</reference>
<comment type="caution">
    <text evidence="2">The sequence shown here is derived from an EMBL/GenBank/DDBJ whole genome shotgun (WGS) entry which is preliminary data.</text>
</comment>
<sequence length="137" mass="15056">MSLKQVAIIAVTATLISGGAAIGTYFLAPPAKTKPKGIREALIEKGVKFLNVDTNSNEHDEIWESLILLFLAPNKDRLTKITAPTIKNRLNKDANLVAIKEACTNLLNEKEVDDTRIKMAEDWCALEVNLLASPLRT</sequence>
<keyword evidence="3" id="KW-1185">Reference proteome</keyword>
<gene>
    <name evidence="2" type="ORF">A6V39_00040</name>
</gene>
<organism evidence="2 3">
    <name type="scientific">Candidatus Mycoplasma haematobovis</name>
    <dbReference type="NCBI Taxonomy" id="432608"/>
    <lineage>
        <taxon>Bacteria</taxon>
        <taxon>Bacillati</taxon>
        <taxon>Mycoplasmatota</taxon>
        <taxon>Mollicutes</taxon>
        <taxon>Mycoplasmataceae</taxon>
        <taxon>Mycoplasma</taxon>
    </lineage>
</organism>
<keyword evidence="1" id="KW-1133">Transmembrane helix</keyword>